<sequence>MPPLPRLHRHHSRADRRQQGYVLLFALGLLAVVSTLVLGVSAALRLDTQLLAREKELLQENYALQGAVQYATAQLAIASAVDALQLDPRDELLRNWQRWHPQTTPYTIAVGQHHIDVLIEDSSGLPDANTLTTLEWQRLFVLLGASSPQTAQTLAARLVEFKQELIRMRGGAGFASLQELLEWPDIPRYMVSTGTGTGAQGLRHWLVVGSEQKKVDRDLTPLPLFKVLGHVSDEQLQQLTQWRRAGAVAPAQFQAWLQGSGLTATTPDSPVLTLRARLHRAKPVVGGNTLVATVVQKNGALQVGDQWTERHLPF</sequence>
<feature type="transmembrane region" description="Helical" evidence="1">
    <location>
        <begin position="21"/>
        <end position="44"/>
    </location>
</feature>
<organism evidence="2 3">
    <name type="scientific">Giesbergeria sinuosa</name>
    <dbReference type="NCBI Taxonomy" id="80883"/>
    <lineage>
        <taxon>Bacteria</taxon>
        <taxon>Pseudomonadati</taxon>
        <taxon>Pseudomonadota</taxon>
        <taxon>Betaproteobacteria</taxon>
        <taxon>Burkholderiales</taxon>
        <taxon>Comamonadaceae</taxon>
        <taxon>Giesbergeria</taxon>
    </lineage>
</organism>
<dbReference type="Proteomes" id="UP001596001">
    <property type="component" value="Unassembled WGS sequence"/>
</dbReference>
<reference evidence="3" key="1">
    <citation type="journal article" date="2019" name="Int. J. Syst. Evol. Microbiol.">
        <title>The Global Catalogue of Microorganisms (GCM) 10K type strain sequencing project: providing services to taxonomists for standard genome sequencing and annotation.</title>
        <authorList>
            <consortium name="The Broad Institute Genomics Platform"/>
            <consortium name="The Broad Institute Genome Sequencing Center for Infectious Disease"/>
            <person name="Wu L."/>
            <person name="Ma J."/>
        </authorList>
    </citation>
    <scope>NUCLEOTIDE SEQUENCE [LARGE SCALE GENOMIC DNA]</scope>
    <source>
        <strain evidence="3">CCUG 49452</strain>
    </source>
</reference>
<proteinExistence type="predicted"/>
<dbReference type="RefSeq" id="WP_382429448.1">
    <property type="nucleotide sequence ID" value="NZ_JBHSHJ010000001.1"/>
</dbReference>
<keyword evidence="1" id="KW-0472">Membrane</keyword>
<keyword evidence="1" id="KW-1133">Transmembrane helix</keyword>
<dbReference type="EMBL" id="JBHSHJ010000001">
    <property type="protein sequence ID" value="MFC4787729.1"/>
    <property type="molecule type" value="Genomic_DNA"/>
</dbReference>
<keyword evidence="1" id="KW-0812">Transmembrane</keyword>
<protein>
    <recommendedName>
        <fullName evidence="4">Type II secretion system protein K</fullName>
    </recommendedName>
</protein>
<keyword evidence="3" id="KW-1185">Reference proteome</keyword>
<comment type="caution">
    <text evidence="2">The sequence shown here is derived from an EMBL/GenBank/DDBJ whole genome shotgun (WGS) entry which is preliminary data.</text>
</comment>
<evidence type="ECO:0000313" key="3">
    <source>
        <dbReference type="Proteomes" id="UP001596001"/>
    </source>
</evidence>
<gene>
    <name evidence="2" type="ORF">ACFO6X_01805</name>
</gene>
<accession>A0ABV9Q934</accession>
<name>A0ABV9Q934_9BURK</name>
<evidence type="ECO:0008006" key="4">
    <source>
        <dbReference type="Google" id="ProtNLM"/>
    </source>
</evidence>
<evidence type="ECO:0000313" key="2">
    <source>
        <dbReference type="EMBL" id="MFC4787729.1"/>
    </source>
</evidence>
<evidence type="ECO:0000256" key="1">
    <source>
        <dbReference type="SAM" id="Phobius"/>
    </source>
</evidence>